<gene>
    <name evidence="1" type="ORF">PHACADRAFT_248612</name>
</gene>
<dbReference type="RefSeq" id="XP_007391170.1">
    <property type="nucleotide sequence ID" value="XM_007391108.1"/>
</dbReference>
<dbReference type="KEGG" id="pco:PHACADRAFT_248612"/>
<evidence type="ECO:0000313" key="2">
    <source>
        <dbReference type="Proteomes" id="UP000008370"/>
    </source>
</evidence>
<name>K5WQL6_PHACS</name>
<proteinExistence type="predicted"/>
<dbReference type="Proteomes" id="UP000008370">
    <property type="component" value="Unassembled WGS sequence"/>
</dbReference>
<dbReference type="EMBL" id="JH930468">
    <property type="protein sequence ID" value="EKM61770.1"/>
    <property type="molecule type" value="Genomic_DNA"/>
</dbReference>
<evidence type="ECO:0000313" key="1">
    <source>
        <dbReference type="EMBL" id="EKM61770.1"/>
    </source>
</evidence>
<dbReference type="HOGENOM" id="CLU_1027148_0_0_1"/>
<sequence length="271" mass="29349">MPQSPVFVPQSPITVSKFFEALDPPPNEAPEAQIRSLVSSAPHLASCGECGLFEFEKGLQCRDCDQQWLACKVWYRAQDGGRRRWLTAPYIRPGESNARNRALMHEVGVPGCYADMPGADDATSTDVVSVRRLPRLQRARRFVRAKAIRARGILRATVSSVSAKGNSRVSLGRKAFPPLRRSLKTTVTALGLARLWTTLAIARRSHAHDKSDIHGTCSDTVGCCAAHPNSPLAVLRGATERSPRSGSGWLNGAYLAQAGGSLGLGWLVPLL</sequence>
<protein>
    <submittedName>
        <fullName evidence="1">Uncharacterized protein</fullName>
    </submittedName>
</protein>
<keyword evidence="2" id="KW-1185">Reference proteome</keyword>
<reference evidence="1 2" key="1">
    <citation type="journal article" date="2012" name="BMC Genomics">
        <title>Comparative genomics of the white-rot fungi, Phanerochaete carnosa and P. chrysosporium, to elucidate the genetic basis of the distinct wood types they colonize.</title>
        <authorList>
            <person name="Suzuki H."/>
            <person name="MacDonald J."/>
            <person name="Syed K."/>
            <person name="Salamov A."/>
            <person name="Hori C."/>
            <person name="Aerts A."/>
            <person name="Henrissat B."/>
            <person name="Wiebenga A."/>
            <person name="vanKuyk P.A."/>
            <person name="Barry K."/>
            <person name="Lindquist E."/>
            <person name="LaButti K."/>
            <person name="Lapidus A."/>
            <person name="Lucas S."/>
            <person name="Coutinho P."/>
            <person name="Gong Y."/>
            <person name="Samejima M."/>
            <person name="Mahadevan R."/>
            <person name="Abou-Zaid M."/>
            <person name="de Vries R.P."/>
            <person name="Igarashi K."/>
            <person name="Yadav J.S."/>
            <person name="Grigoriev I.V."/>
            <person name="Master E.R."/>
        </authorList>
    </citation>
    <scope>NUCLEOTIDE SEQUENCE [LARGE SCALE GENOMIC DNA]</scope>
    <source>
        <strain evidence="1 2">HHB-10118-sp</strain>
    </source>
</reference>
<dbReference type="OrthoDB" id="2954746at2759"/>
<organism evidence="1 2">
    <name type="scientific">Phanerochaete carnosa (strain HHB-10118-sp)</name>
    <name type="common">White-rot fungus</name>
    <name type="synonym">Peniophora carnosa</name>
    <dbReference type="NCBI Taxonomy" id="650164"/>
    <lineage>
        <taxon>Eukaryota</taxon>
        <taxon>Fungi</taxon>
        <taxon>Dikarya</taxon>
        <taxon>Basidiomycota</taxon>
        <taxon>Agaricomycotina</taxon>
        <taxon>Agaricomycetes</taxon>
        <taxon>Polyporales</taxon>
        <taxon>Phanerochaetaceae</taxon>
        <taxon>Phanerochaete</taxon>
    </lineage>
</organism>
<dbReference type="InParanoid" id="K5WQL6"/>
<dbReference type="GeneID" id="18914395"/>
<dbReference type="AlphaFoldDB" id="K5WQL6"/>
<accession>K5WQL6</accession>